<dbReference type="PANTHER" id="PTHR22911">
    <property type="entry name" value="ACYL-MALONYL CONDENSING ENZYME-RELATED"/>
    <property type="match status" value="1"/>
</dbReference>
<gene>
    <name evidence="4" type="ORF">NMN56_040220</name>
</gene>
<feature type="transmembrane region" description="Helical" evidence="2">
    <location>
        <begin position="85"/>
        <end position="105"/>
    </location>
</feature>
<feature type="transmembrane region" description="Helical" evidence="2">
    <location>
        <begin position="288"/>
        <end position="305"/>
    </location>
</feature>
<dbReference type="RefSeq" id="WP_274042615.1">
    <property type="nucleotide sequence ID" value="NZ_JANCPR020000073.1"/>
</dbReference>
<name>A0ABT7A9S4_9ACTN</name>
<protein>
    <submittedName>
        <fullName evidence="4">DMT family transporter</fullName>
    </submittedName>
</protein>
<organism evidence="4 5">
    <name type="scientific">Streptomyces iconiensis</name>
    <dbReference type="NCBI Taxonomy" id="1384038"/>
    <lineage>
        <taxon>Bacteria</taxon>
        <taxon>Bacillati</taxon>
        <taxon>Actinomycetota</taxon>
        <taxon>Actinomycetes</taxon>
        <taxon>Kitasatosporales</taxon>
        <taxon>Streptomycetaceae</taxon>
        <taxon>Streptomyces</taxon>
    </lineage>
</organism>
<keyword evidence="2" id="KW-1133">Transmembrane helix</keyword>
<reference evidence="4 5" key="1">
    <citation type="submission" date="2023-05" db="EMBL/GenBank/DDBJ databases">
        <title>Streptantibioticus silvisoli sp. nov., acidotolerant actinomycetes 1 from pine litter.</title>
        <authorList>
            <person name="Swiecimska M."/>
            <person name="Golinska P."/>
            <person name="Sangal V."/>
            <person name="Wachnowicz B."/>
            <person name="Goodfellow M."/>
        </authorList>
    </citation>
    <scope>NUCLEOTIDE SEQUENCE [LARGE SCALE GENOMIC DNA]</scope>
    <source>
        <strain evidence="4 5">DSM 42109</strain>
    </source>
</reference>
<feature type="transmembrane region" description="Helical" evidence="2">
    <location>
        <begin position="46"/>
        <end position="64"/>
    </location>
</feature>
<dbReference type="SUPFAM" id="SSF103481">
    <property type="entry name" value="Multidrug resistance efflux transporter EmrE"/>
    <property type="match status" value="2"/>
</dbReference>
<evidence type="ECO:0000256" key="2">
    <source>
        <dbReference type="SAM" id="Phobius"/>
    </source>
</evidence>
<feature type="transmembrane region" description="Helical" evidence="2">
    <location>
        <begin position="199"/>
        <end position="219"/>
    </location>
</feature>
<keyword evidence="2" id="KW-0812">Transmembrane</keyword>
<evidence type="ECO:0000259" key="3">
    <source>
        <dbReference type="Pfam" id="PF00892"/>
    </source>
</evidence>
<proteinExistence type="inferred from homology"/>
<dbReference type="Proteomes" id="UP001214441">
    <property type="component" value="Unassembled WGS sequence"/>
</dbReference>
<feature type="transmembrane region" description="Helical" evidence="2">
    <location>
        <begin position="141"/>
        <end position="161"/>
    </location>
</feature>
<evidence type="ECO:0000313" key="5">
    <source>
        <dbReference type="Proteomes" id="UP001214441"/>
    </source>
</evidence>
<evidence type="ECO:0000256" key="1">
    <source>
        <dbReference type="ARBA" id="ARBA00007362"/>
    </source>
</evidence>
<sequence>MPNSRSGLPVGRGLLFLAVAGATWGTTGAAVDLVYGSSELGPLSVSFWRYAGGLALLLAGRAVLRRLRPGQAAPGARRPRGLPRLALRLVTGLCLALFQTAYFGAVAATGVAVSTVVTLGAAPVFVAAGARLVLRERLGSGGLLAVAAALAGLAVLVLGGQDGTVRVPGVALALLSAAGFAVSTLLARAAGNAGGDDPYTLTVWSFGVGAVALLPLAAVEGLLPHGGQPWSAFWLLLYVAAVPTALAYPLYFAGAAVVRAATASAVMLIEPVGAAVLAVGLLGEPLTAATLTGTLVLLSSLLFLIRAETVGARET</sequence>
<dbReference type="PANTHER" id="PTHR22911:SF79">
    <property type="entry name" value="MOBA-LIKE NTP TRANSFERASE DOMAIN-CONTAINING PROTEIN"/>
    <property type="match status" value="1"/>
</dbReference>
<keyword evidence="2" id="KW-0472">Membrane</keyword>
<feature type="domain" description="EamA" evidence="3">
    <location>
        <begin position="12"/>
        <end position="157"/>
    </location>
</feature>
<feature type="transmembrane region" description="Helical" evidence="2">
    <location>
        <begin position="260"/>
        <end position="282"/>
    </location>
</feature>
<dbReference type="InterPro" id="IPR000620">
    <property type="entry name" value="EamA_dom"/>
</dbReference>
<keyword evidence="5" id="KW-1185">Reference proteome</keyword>
<feature type="transmembrane region" description="Helical" evidence="2">
    <location>
        <begin position="167"/>
        <end position="187"/>
    </location>
</feature>
<comment type="similarity">
    <text evidence="1">Belongs to the EamA transporter family.</text>
</comment>
<dbReference type="Pfam" id="PF00892">
    <property type="entry name" value="EamA"/>
    <property type="match status" value="2"/>
</dbReference>
<feature type="domain" description="EamA" evidence="3">
    <location>
        <begin position="168"/>
        <end position="305"/>
    </location>
</feature>
<feature type="transmembrane region" description="Helical" evidence="2">
    <location>
        <begin position="111"/>
        <end position="134"/>
    </location>
</feature>
<comment type="caution">
    <text evidence="4">The sequence shown here is derived from an EMBL/GenBank/DDBJ whole genome shotgun (WGS) entry which is preliminary data.</text>
</comment>
<evidence type="ECO:0000313" key="4">
    <source>
        <dbReference type="EMBL" id="MDJ1138081.1"/>
    </source>
</evidence>
<dbReference type="InterPro" id="IPR037185">
    <property type="entry name" value="EmrE-like"/>
</dbReference>
<dbReference type="EMBL" id="JANCPR020000073">
    <property type="protein sequence ID" value="MDJ1138081.1"/>
    <property type="molecule type" value="Genomic_DNA"/>
</dbReference>
<accession>A0ABT7A9S4</accession>
<feature type="transmembrane region" description="Helical" evidence="2">
    <location>
        <begin position="231"/>
        <end position="253"/>
    </location>
</feature>